<dbReference type="CDD" id="cd04301">
    <property type="entry name" value="NAT_SF"/>
    <property type="match status" value="1"/>
</dbReference>
<sequence>MTVIIRTFRPEDAATVSAIRRAALPCELTTPDSVLHTLRTADPAERHRRLVAEEGGVIAGVADASLVPDAHEPGQSAVAVRVDPARRGRGIGTALLRAAEEHLRAVGAREAYGWAGDEPRARAFARRHGYESLDTSHFQRLDLGRGPLPEPSALPPGTIVRTVAEYAADPRAVRAVHRADIEATTIDPADIEAGYAEYEEWLEHTWNDPLFDRELSTLVVEDGRIVSLAFVESDRAGRGMSAVTATVPEHRGRGHATAAKTAALLRARERGVTEMFTSVDTGNAAMLAINERLGYEICGSEVRQRRALG</sequence>
<organism evidence="4 5">
    <name type="scientific">Streptomyces yaizuensis</name>
    <dbReference type="NCBI Taxonomy" id="2989713"/>
    <lineage>
        <taxon>Bacteria</taxon>
        <taxon>Bacillati</taxon>
        <taxon>Actinomycetota</taxon>
        <taxon>Actinomycetes</taxon>
        <taxon>Kitasatosporales</taxon>
        <taxon>Streptomycetaceae</taxon>
        <taxon>Streptomyces</taxon>
    </lineage>
</organism>
<keyword evidence="2" id="KW-0012">Acyltransferase</keyword>
<evidence type="ECO:0000259" key="3">
    <source>
        <dbReference type="PROSITE" id="PS51186"/>
    </source>
</evidence>
<gene>
    <name evidence="4" type="ORF">SYYSPA8_34855</name>
</gene>
<dbReference type="Gene3D" id="3.40.630.30">
    <property type="match status" value="1"/>
</dbReference>
<evidence type="ECO:0000256" key="2">
    <source>
        <dbReference type="ARBA" id="ARBA00023315"/>
    </source>
</evidence>
<reference evidence="4 5" key="1">
    <citation type="submission" date="2022-10" db="EMBL/GenBank/DDBJ databases">
        <title>Draft genome sequence of Streptomyces sp. YSPA8.</title>
        <authorList>
            <person name="Moriuchi R."/>
            <person name="Dohra H."/>
            <person name="Yamamura H."/>
            <person name="Kodani S."/>
        </authorList>
    </citation>
    <scope>NUCLEOTIDE SEQUENCE [LARGE SCALE GENOMIC DNA]</scope>
    <source>
        <strain evidence="4 5">YSPA8</strain>
    </source>
</reference>
<evidence type="ECO:0000313" key="5">
    <source>
        <dbReference type="Proteomes" id="UP001291653"/>
    </source>
</evidence>
<dbReference type="PANTHER" id="PTHR43877:SF1">
    <property type="entry name" value="ACETYLTRANSFERASE"/>
    <property type="match status" value="1"/>
</dbReference>
<dbReference type="PANTHER" id="PTHR43877">
    <property type="entry name" value="AMINOALKYLPHOSPHONATE N-ACETYLTRANSFERASE-RELATED-RELATED"/>
    <property type="match status" value="1"/>
</dbReference>
<dbReference type="Pfam" id="PF00583">
    <property type="entry name" value="Acetyltransf_1"/>
    <property type="match status" value="2"/>
</dbReference>
<accession>A0ABQ5PAS5</accession>
<dbReference type="InterPro" id="IPR000182">
    <property type="entry name" value="GNAT_dom"/>
</dbReference>
<dbReference type="InterPro" id="IPR050832">
    <property type="entry name" value="Bact_Acetyltransf"/>
</dbReference>
<keyword evidence="5" id="KW-1185">Reference proteome</keyword>
<proteinExistence type="predicted"/>
<dbReference type="RefSeq" id="WP_323451526.1">
    <property type="nucleotide sequence ID" value="NZ_BSBI01000021.1"/>
</dbReference>
<feature type="domain" description="N-acetyltransferase" evidence="3">
    <location>
        <begin position="3"/>
        <end position="155"/>
    </location>
</feature>
<evidence type="ECO:0000256" key="1">
    <source>
        <dbReference type="ARBA" id="ARBA00022679"/>
    </source>
</evidence>
<feature type="domain" description="N-acetyltransferase" evidence="3">
    <location>
        <begin position="158"/>
        <end position="309"/>
    </location>
</feature>
<name>A0ABQ5PAS5_9ACTN</name>
<evidence type="ECO:0000313" key="4">
    <source>
        <dbReference type="EMBL" id="GLF99590.1"/>
    </source>
</evidence>
<keyword evidence="1" id="KW-0808">Transferase</keyword>
<comment type="caution">
    <text evidence="4">The sequence shown here is derived from an EMBL/GenBank/DDBJ whole genome shotgun (WGS) entry which is preliminary data.</text>
</comment>
<dbReference type="EMBL" id="BSBI01000021">
    <property type="protein sequence ID" value="GLF99590.1"/>
    <property type="molecule type" value="Genomic_DNA"/>
</dbReference>
<protein>
    <submittedName>
        <fullName evidence="4">GNAT family N-acetyltransferase</fullName>
    </submittedName>
</protein>
<dbReference type="SUPFAM" id="SSF55729">
    <property type="entry name" value="Acyl-CoA N-acyltransferases (Nat)"/>
    <property type="match status" value="2"/>
</dbReference>
<dbReference type="InterPro" id="IPR016181">
    <property type="entry name" value="Acyl_CoA_acyltransferase"/>
</dbReference>
<dbReference type="Proteomes" id="UP001291653">
    <property type="component" value="Unassembled WGS sequence"/>
</dbReference>
<dbReference type="PROSITE" id="PS51186">
    <property type="entry name" value="GNAT"/>
    <property type="match status" value="2"/>
</dbReference>